<dbReference type="Pfam" id="PF01386">
    <property type="entry name" value="Ribosomal_L25p"/>
    <property type="match status" value="1"/>
</dbReference>
<dbReference type="GO" id="GO:0008097">
    <property type="term" value="F:5S rRNA binding"/>
    <property type="evidence" value="ECO:0007669"/>
    <property type="project" value="InterPro"/>
</dbReference>
<reference evidence="9 10" key="1">
    <citation type="submission" date="2017-04" db="EMBL/GenBank/DDBJ databases">
        <authorList>
            <person name="Afonso C.L."/>
            <person name="Miller P.J."/>
            <person name="Scott M.A."/>
            <person name="Spackman E."/>
            <person name="Goraichik I."/>
            <person name="Dimitrov K.M."/>
            <person name="Suarez D.L."/>
            <person name="Swayne D.E."/>
        </authorList>
    </citation>
    <scope>NUCLEOTIDE SEQUENCE [LARGE SCALE GENOMIC DNA]</scope>
    <source>
        <strain evidence="9 10">USBA 355</strain>
    </source>
</reference>
<dbReference type="InterPro" id="IPR020057">
    <property type="entry name" value="Ribosomal_bL25_b-dom"/>
</dbReference>
<evidence type="ECO:0000259" key="7">
    <source>
        <dbReference type="Pfam" id="PF01386"/>
    </source>
</evidence>
<evidence type="ECO:0000256" key="4">
    <source>
        <dbReference type="ARBA" id="ARBA00023274"/>
    </source>
</evidence>
<organism evidence="9 10">
    <name type="scientific">Tistlia consotensis USBA 355</name>
    <dbReference type="NCBI Taxonomy" id="560819"/>
    <lineage>
        <taxon>Bacteria</taxon>
        <taxon>Pseudomonadati</taxon>
        <taxon>Pseudomonadota</taxon>
        <taxon>Alphaproteobacteria</taxon>
        <taxon>Rhodospirillales</taxon>
        <taxon>Rhodovibrionaceae</taxon>
        <taxon>Tistlia</taxon>
    </lineage>
</organism>
<dbReference type="InterPro" id="IPR020056">
    <property type="entry name" value="Rbsml_bL25/Gln-tRNA_synth_N"/>
</dbReference>
<accession>A0A1Y6C562</accession>
<evidence type="ECO:0000313" key="9">
    <source>
        <dbReference type="EMBL" id="SMF46366.1"/>
    </source>
</evidence>
<dbReference type="PANTHER" id="PTHR33284:SF1">
    <property type="entry name" value="RIBOSOMAL PROTEIN L25_GLN-TRNA SYNTHETASE, ANTI-CODON-BINDING DOMAIN-CONTAINING PROTEIN"/>
    <property type="match status" value="1"/>
</dbReference>
<protein>
    <recommendedName>
        <fullName evidence="5">Large ribosomal subunit protein bL25</fullName>
    </recommendedName>
    <alternativeName>
        <fullName evidence="5">General stress protein CTC</fullName>
    </alternativeName>
</protein>
<dbReference type="SUPFAM" id="SSF50715">
    <property type="entry name" value="Ribosomal protein L25-like"/>
    <property type="match status" value="1"/>
</dbReference>
<dbReference type="NCBIfam" id="TIGR00731">
    <property type="entry name" value="bL25_bact_ctc"/>
    <property type="match status" value="1"/>
</dbReference>
<dbReference type="PANTHER" id="PTHR33284">
    <property type="entry name" value="RIBOSOMAL PROTEIN L25/GLN-TRNA SYNTHETASE, ANTI-CODON-BINDING DOMAIN-CONTAINING PROTEIN"/>
    <property type="match status" value="1"/>
</dbReference>
<dbReference type="Pfam" id="PF14693">
    <property type="entry name" value="Ribosomal_TL5_C"/>
    <property type="match status" value="1"/>
</dbReference>
<dbReference type="InterPro" id="IPR011035">
    <property type="entry name" value="Ribosomal_bL25/Gln-tRNA_synth"/>
</dbReference>
<name>A0A1Y6C562_9PROT</name>
<dbReference type="CDD" id="cd00495">
    <property type="entry name" value="Ribosomal_L25_TL5_CTC"/>
    <property type="match status" value="1"/>
</dbReference>
<dbReference type="NCBIfam" id="NF004128">
    <property type="entry name" value="PRK05618.1-2"/>
    <property type="match status" value="1"/>
</dbReference>
<dbReference type="HAMAP" id="MF_01334">
    <property type="entry name" value="Ribosomal_bL25_CTC"/>
    <property type="match status" value="1"/>
</dbReference>
<dbReference type="InterPro" id="IPR029751">
    <property type="entry name" value="Ribosomal_L25_dom"/>
</dbReference>
<keyword evidence="3 5" id="KW-0689">Ribosomal protein</keyword>
<feature type="compositionally biased region" description="Low complexity" evidence="6">
    <location>
        <begin position="190"/>
        <end position="201"/>
    </location>
</feature>
<gene>
    <name evidence="5" type="primary">rplY</name>
    <name evidence="5" type="synonym">ctc</name>
    <name evidence="9" type="ORF">SAMN05428998_11691</name>
</gene>
<dbReference type="Proteomes" id="UP000192917">
    <property type="component" value="Unassembled WGS sequence"/>
</dbReference>
<feature type="domain" description="Large ribosomal subunit protein bL25 L25" evidence="7">
    <location>
        <begin position="7"/>
        <end position="94"/>
    </location>
</feature>
<evidence type="ECO:0000256" key="1">
    <source>
        <dbReference type="ARBA" id="ARBA00022730"/>
    </source>
</evidence>
<dbReference type="GO" id="GO:0003735">
    <property type="term" value="F:structural constituent of ribosome"/>
    <property type="evidence" value="ECO:0007669"/>
    <property type="project" value="InterPro"/>
</dbReference>
<dbReference type="GO" id="GO:0006412">
    <property type="term" value="P:translation"/>
    <property type="evidence" value="ECO:0007669"/>
    <property type="project" value="UniProtKB-UniRule"/>
</dbReference>
<sequence length="210" mass="22777">MTETHTLTAELRERAGKGAARAVRRGGRVPAVIYGAGKAPLSISLEDAAIKREINRAGFLTTLFDVKVGSETERVLPRDIHFDPVTDWPLHVDFLRVSANTKVTVQVHVHFMNETKSPGLKRGGVLNIVRHEVGLICEADKIPDHLDCDLSGFDLGDSVHISHVKLPEGVELEIEDRDFTIATIATPSAVAAEQAEAQAAEAEGEGETEE</sequence>
<dbReference type="InterPro" id="IPR020930">
    <property type="entry name" value="Ribosomal_uL5_bac-type"/>
</dbReference>
<evidence type="ECO:0000256" key="3">
    <source>
        <dbReference type="ARBA" id="ARBA00022980"/>
    </source>
</evidence>
<proteinExistence type="inferred from homology"/>
<dbReference type="EMBL" id="FWZX01000016">
    <property type="protein sequence ID" value="SMF46366.1"/>
    <property type="molecule type" value="Genomic_DNA"/>
</dbReference>
<evidence type="ECO:0000256" key="5">
    <source>
        <dbReference type="HAMAP-Rule" id="MF_01334"/>
    </source>
</evidence>
<dbReference type="STRING" id="560819.SAMN05428998_11691"/>
<feature type="domain" description="Large ribosomal subunit protein bL25 beta" evidence="8">
    <location>
        <begin position="102"/>
        <end position="187"/>
    </location>
</feature>
<keyword evidence="10" id="KW-1185">Reference proteome</keyword>
<evidence type="ECO:0000256" key="2">
    <source>
        <dbReference type="ARBA" id="ARBA00022884"/>
    </source>
</evidence>
<dbReference type="InterPro" id="IPR001021">
    <property type="entry name" value="Ribosomal_bL25_long"/>
</dbReference>
<comment type="subunit">
    <text evidence="5">Part of the 50S ribosomal subunit; part of the 5S rRNA/L5/L18/L25 subcomplex. Contacts the 5S rRNA. Binds to the 5S rRNA independently of L5 and L18.</text>
</comment>
<dbReference type="Gene3D" id="2.170.120.20">
    <property type="entry name" value="Ribosomal protein L25, beta domain"/>
    <property type="match status" value="1"/>
</dbReference>
<comment type="similarity">
    <text evidence="5">Belongs to the bacterial ribosomal protein bL25 family. CTC subfamily.</text>
</comment>
<dbReference type="RefSeq" id="WP_085124188.1">
    <property type="nucleotide sequence ID" value="NZ_FWZX01000016.1"/>
</dbReference>
<dbReference type="GO" id="GO:0022625">
    <property type="term" value="C:cytosolic large ribosomal subunit"/>
    <property type="evidence" value="ECO:0007669"/>
    <property type="project" value="TreeGrafter"/>
</dbReference>
<dbReference type="Gene3D" id="2.40.240.10">
    <property type="entry name" value="Ribosomal Protein L25, Chain P"/>
    <property type="match status" value="1"/>
</dbReference>
<keyword evidence="4 5" id="KW-0687">Ribonucleoprotein</keyword>
<dbReference type="AlphaFoldDB" id="A0A1Y6C562"/>
<evidence type="ECO:0000256" key="6">
    <source>
        <dbReference type="SAM" id="MobiDB-lite"/>
    </source>
</evidence>
<evidence type="ECO:0000313" key="10">
    <source>
        <dbReference type="Proteomes" id="UP000192917"/>
    </source>
</evidence>
<comment type="function">
    <text evidence="5">This is one of the proteins that binds to the 5S RNA in the ribosome where it forms part of the central protuberance.</text>
</comment>
<evidence type="ECO:0000259" key="8">
    <source>
        <dbReference type="Pfam" id="PF14693"/>
    </source>
</evidence>
<feature type="region of interest" description="Disordered" evidence="6">
    <location>
        <begin position="190"/>
        <end position="210"/>
    </location>
</feature>
<keyword evidence="1 5" id="KW-0699">rRNA-binding</keyword>
<dbReference type="InterPro" id="IPR037121">
    <property type="entry name" value="Ribosomal_bL25_C"/>
</dbReference>
<keyword evidence="2 5" id="KW-0694">RNA-binding</keyword>